<evidence type="ECO:0000256" key="1">
    <source>
        <dbReference type="SAM" id="Coils"/>
    </source>
</evidence>
<organism evidence="3 4">
    <name type="scientific">Cyclocybe aegerita</name>
    <name type="common">Black poplar mushroom</name>
    <name type="synonym">Agrocybe aegerita</name>
    <dbReference type="NCBI Taxonomy" id="1973307"/>
    <lineage>
        <taxon>Eukaryota</taxon>
        <taxon>Fungi</taxon>
        <taxon>Dikarya</taxon>
        <taxon>Basidiomycota</taxon>
        <taxon>Agaricomycotina</taxon>
        <taxon>Agaricomycetes</taxon>
        <taxon>Agaricomycetidae</taxon>
        <taxon>Agaricales</taxon>
        <taxon>Agaricineae</taxon>
        <taxon>Bolbitiaceae</taxon>
        <taxon>Cyclocybe</taxon>
    </lineage>
</organism>
<dbReference type="AlphaFoldDB" id="A0A8S0VTK9"/>
<feature type="region of interest" description="Disordered" evidence="2">
    <location>
        <begin position="1"/>
        <end position="51"/>
    </location>
</feature>
<gene>
    <name evidence="3" type="ORF">AAE3_LOCUS11002</name>
</gene>
<dbReference type="EMBL" id="CACVBS010000069">
    <property type="protein sequence ID" value="CAA7268669.1"/>
    <property type="molecule type" value="Genomic_DNA"/>
</dbReference>
<feature type="compositionally biased region" description="Pro residues" evidence="2">
    <location>
        <begin position="224"/>
        <end position="237"/>
    </location>
</feature>
<name>A0A8S0VTK9_CYCAE</name>
<feature type="compositionally biased region" description="Basic and acidic residues" evidence="2">
    <location>
        <begin position="724"/>
        <end position="744"/>
    </location>
</feature>
<sequence length="862" mass="94478">MNVNMHPSPPGPLSYQGGHSGFQGPRPERHGPSNLSNLGQGGHYPQHQTFHGYPTLPAGNGTLEAQKQNRIPSSVEAAGIRENQHYQAVVRPPPAPNYHVGGQNQPPARSSTLPDPLHFQYMSNRSAAVASTSSHPRLAVNTQAVRHSSNPYPQFTTGAESPSYRRHSETDVSSGTTPHRAHPPSHPLPVSLTAPTHRPPSNPVPPPPPREGAPPTAHSHPSSSVPPPNPSNPPKPSDPLLYPSDPFVATSCEAALNPVRAGIESVWNLTVKNVRDAMNKMNQDYVKLTTAERTKNTHLMHALAETEAKLTAALEENKTLRQEKQEFVQNLNRAKSIMGGYKEELARLRAEKEKLEVEYRVLAGLQKEKAMPMMGPRDGQERTDAMNYMNSVVSAVSEQVARQMEEKMTAVLNEVQEQQTLRLQAEQKVAEAFRQLEQAGGLPERPLSVISRPESISIPESHSTSRMSTPVQEPPRFAFSPVQDRRSQHMPSLSSPHILSGAPSLKRLSSSSCSSVTHVDSIRSPTVPKHQPAPDSDDVVDLTSPEPMNTDDDTNHPPTDAFVSSPTDEKLPLSSPVPPSSSPIRVSTAKKRSRAQYEEEDEPTDQQECMAREAPPAVKIKSERLPEVFASSASSSSSTVRVGGSSERESVTVSSASPPRTSTEKEVGEVLVKSEPADEKQEYEEGEVVDEDVEPEHELGPETQPETVKAPVHSTANAVQPAIEEVRRPHYQERLSPKPDKVDKSQSPPPQQQQPPQPPPSHQPPAPRAMKLGISHIDLLYRTDNKSMTCRMCITRRREVASSSERRTSPGKMGLKIFPTTASWSELITHCQTEHPKACQDLERLAPGQIAEMKQRMKAGRA</sequence>
<evidence type="ECO:0000256" key="2">
    <source>
        <dbReference type="SAM" id="MobiDB-lite"/>
    </source>
</evidence>
<accession>A0A8S0VTK9</accession>
<proteinExistence type="predicted"/>
<feature type="compositionally biased region" description="Pro residues" evidence="2">
    <location>
        <begin position="197"/>
        <end position="212"/>
    </location>
</feature>
<feature type="compositionally biased region" description="Low complexity" evidence="2">
    <location>
        <begin position="630"/>
        <end position="645"/>
    </location>
</feature>
<feature type="compositionally biased region" description="Low complexity" evidence="2">
    <location>
        <begin position="500"/>
        <end position="519"/>
    </location>
</feature>
<protein>
    <submittedName>
        <fullName evidence="3">Uncharacterized protein</fullName>
    </submittedName>
</protein>
<feature type="region of interest" description="Disordered" evidence="2">
    <location>
        <begin position="444"/>
        <end position="769"/>
    </location>
</feature>
<evidence type="ECO:0000313" key="3">
    <source>
        <dbReference type="EMBL" id="CAA7268669.1"/>
    </source>
</evidence>
<feature type="compositionally biased region" description="Low complexity" evidence="2">
    <location>
        <begin position="448"/>
        <end position="466"/>
    </location>
</feature>
<dbReference type="Proteomes" id="UP000467700">
    <property type="component" value="Unassembled WGS sequence"/>
</dbReference>
<feature type="region of interest" description="Disordered" evidence="2">
    <location>
        <begin position="143"/>
        <end position="244"/>
    </location>
</feature>
<reference evidence="3 4" key="1">
    <citation type="submission" date="2020-01" db="EMBL/GenBank/DDBJ databases">
        <authorList>
            <person name="Gupta K D."/>
        </authorList>
    </citation>
    <scope>NUCLEOTIDE SEQUENCE [LARGE SCALE GENOMIC DNA]</scope>
</reference>
<feature type="compositionally biased region" description="Low complexity" evidence="2">
    <location>
        <begin position="213"/>
        <end position="223"/>
    </location>
</feature>
<comment type="caution">
    <text evidence="3">The sequence shown here is derived from an EMBL/GenBank/DDBJ whole genome shotgun (WGS) entry which is preliminary data.</text>
</comment>
<evidence type="ECO:0000313" key="4">
    <source>
        <dbReference type="Proteomes" id="UP000467700"/>
    </source>
</evidence>
<feature type="compositionally biased region" description="Acidic residues" evidence="2">
    <location>
        <begin position="681"/>
        <end position="695"/>
    </location>
</feature>
<feature type="compositionally biased region" description="Polar residues" evidence="2">
    <location>
        <begin position="651"/>
        <end position="661"/>
    </location>
</feature>
<keyword evidence="4" id="KW-1185">Reference proteome</keyword>
<feature type="region of interest" description="Disordered" evidence="2">
    <location>
        <begin position="93"/>
        <end position="115"/>
    </location>
</feature>
<keyword evidence="1" id="KW-0175">Coiled coil</keyword>
<feature type="compositionally biased region" description="Polar residues" evidence="2">
    <location>
        <begin position="143"/>
        <end position="160"/>
    </location>
</feature>
<dbReference type="OrthoDB" id="2757368at2759"/>
<feature type="coiled-coil region" evidence="1">
    <location>
        <begin position="303"/>
        <end position="365"/>
    </location>
</feature>
<feature type="compositionally biased region" description="Polar residues" evidence="2">
    <location>
        <begin position="102"/>
        <end position="113"/>
    </location>
</feature>
<feature type="compositionally biased region" description="Pro residues" evidence="2">
    <location>
        <begin position="747"/>
        <end position="767"/>
    </location>
</feature>